<sequence length="180" mass="21087">MSKKDTSLEKIDMVKLLLYIFIFIIVCLVMIFGFIVPNIKEYKNLNHENRSQMASYAKVKQSYDTKFATLEAMKEKDKFIIGSYDKKFDKDKFINFASTYFSEVSLSELGDENLDANSTEKFFRYQLNVTSSLRTPQKFYDFLDALGKYESIIKAEFPITMKGENDKIHTTFNIRVYGLR</sequence>
<reference evidence="2" key="1">
    <citation type="submission" date="2016-07" db="EMBL/GenBank/DDBJ databases">
        <title>Comparative genomics of the Campylobacter concisus group.</title>
        <authorList>
            <person name="Miller W.G."/>
            <person name="Yee E."/>
            <person name="Chapman M.H."/>
            <person name="Huynh S."/>
            <person name="Bono J.L."/>
            <person name="On S.L.W."/>
            <person name="StLeger J."/>
            <person name="Foster G."/>
            <person name="Parker C.T."/>
        </authorList>
    </citation>
    <scope>NUCLEOTIDE SEQUENCE</scope>
    <source>
        <strain evidence="2">525.92</strain>
    </source>
</reference>
<dbReference type="HOGENOM" id="CLU_123844_0_0_7"/>
<accession>A7GZE6</accession>
<dbReference type="EMBL" id="CP000767">
    <property type="protein sequence ID" value="EAU01312.1"/>
    <property type="molecule type" value="Genomic_DNA"/>
</dbReference>
<dbReference type="RefSeq" id="WP_009651300.1">
    <property type="nucleotide sequence ID" value="NC_009715.2"/>
</dbReference>
<dbReference type="AlphaFoldDB" id="A7GZE6"/>
<keyword evidence="1" id="KW-1133">Transmembrane helix</keyword>
<keyword evidence="1" id="KW-0812">Transmembrane</keyword>
<dbReference type="Proteomes" id="UP000006380">
    <property type="component" value="Chromosome"/>
</dbReference>
<keyword evidence="3" id="KW-1185">Reference proteome</keyword>
<name>A7GZE6_CAMC5</name>
<dbReference type="KEGG" id="ccv:CCV52592_0254"/>
<evidence type="ECO:0000313" key="2">
    <source>
        <dbReference type="EMBL" id="EAU01312.1"/>
    </source>
</evidence>
<feature type="transmembrane region" description="Helical" evidence="1">
    <location>
        <begin position="16"/>
        <end position="36"/>
    </location>
</feature>
<organism evidence="2 3">
    <name type="scientific">Campylobacter curvus (strain 525.92)</name>
    <dbReference type="NCBI Taxonomy" id="360105"/>
    <lineage>
        <taxon>Bacteria</taxon>
        <taxon>Pseudomonadati</taxon>
        <taxon>Campylobacterota</taxon>
        <taxon>Epsilonproteobacteria</taxon>
        <taxon>Campylobacterales</taxon>
        <taxon>Campylobacteraceae</taxon>
        <taxon>Campylobacter</taxon>
    </lineage>
</organism>
<evidence type="ECO:0000256" key="1">
    <source>
        <dbReference type="SAM" id="Phobius"/>
    </source>
</evidence>
<protein>
    <submittedName>
        <fullName evidence="2">Uncharacterized protein</fullName>
    </submittedName>
</protein>
<proteinExistence type="predicted"/>
<dbReference type="OrthoDB" id="5372846at2"/>
<keyword evidence="1" id="KW-0472">Membrane</keyword>
<dbReference type="STRING" id="360105.CCV52592_0254"/>
<gene>
    <name evidence="2" type="ORF">CCV52592_0254</name>
</gene>
<evidence type="ECO:0000313" key="3">
    <source>
        <dbReference type="Proteomes" id="UP000006380"/>
    </source>
</evidence>